<reference evidence="3 4" key="1">
    <citation type="submission" date="2020-01" db="EMBL/GenBank/DDBJ databases">
        <title>Paenibacillus soybeanensis sp. nov. isolated from the nodules of soybean (Glycine max(L.) Merr).</title>
        <authorList>
            <person name="Wang H."/>
        </authorList>
    </citation>
    <scope>NUCLEOTIDE SEQUENCE [LARGE SCALE GENOMIC DNA]</scope>
    <source>
        <strain evidence="3 4">T1</strain>
    </source>
</reference>
<dbReference type="InterPro" id="IPR032482">
    <property type="entry name" value="DUF5054"/>
</dbReference>
<comment type="caution">
    <text evidence="3">The sequence shown here is derived from an EMBL/GenBank/DDBJ whole genome shotgun (WGS) entry which is preliminary data.</text>
</comment>
<dbReference type="InterPro" id="IPR000602">
    <property type="entry name" value="Glyco_hydro_38_N"/>
</dbReference>
<evidence type="ECO:0000313" key="3">
    <source>
        <dbReference type="EMBL" id="NBD25280.1"/>
    </source>
</evidence>
<accession>A0ABW9XRJ0</accession>
<evidence type="ECO:0000259" key="1">
    <source>
        <dbReference type="Pfam" id="PF01074"/>
    </source>
</evidence>
<dbReference type="Gene3D" id="3.20.110.10">
    <property type="entry name" value="Glycoside hydrolase 38, N terminal domain"/>
    <property type="match status" value="1"/>
</dbReference>
<proteinExistence type="predicted"/>
<name>A0ABW9XRJ0_9BACL</name>
<dbReference type="Proteomes" id="UP000665561">
    <property type="component" value="Unassembled WGS sequence"/>
</dbReference>
<dbReference type="InterPro" id="IPR041147">
    <property type="entry name" value="GH38_C"/>
</dbReference>
<sequence>MTMKPEKIYVVFKTHVDLGFTDLPSGVVRQYKERMMEDVLNVCEATAANPPGHRYVWTLPAWMLQQCLDEPDAERRARLEQLVQAGQLIWHALPFTTHTEFCGVEEYMRGLYMSEELNRKYGREVIAAKMTDVPGHAWMLPSLLAQAGVRFLHLGVNACSAPVELPRLFWWEGPDGSRVLTWYSAGEYGTSLLPPDDWEYPIWFALLQTHDNFGPQSSVVVQELLDDVAAKYPDAEVHIGTMDDFARDFIARGYDDIPVIAKDLADSWIHGVGTYPPEVAQVRGLRYDLASAESLLATQPKPDDAEAMRHIAKGYEQTLLFGEHTWGIDVKSNLLPGRPDGRAFWTRDIAKDRAAFPDSYRKAEQSWEEQRDYVRTARRELAAAVPAPGADAADGMAVTVHNPLPRARQFAVVDLGEALAGGRLVDPATEKRYPVDAAGRAVIDEIAPLETRALLWQAGASGEAKLSACDTAFRERVGAAEALIENGSLRIRADGASGRIVSFYDKRAGKEWAAEGGFGEYQYEVFGKTDILRFVKRYAYDLRDWYVNDFGKPGYPRIGGRLFENGDARTELIREGGRQQIRILYGTDPESRGEFGNAATAELVVTLDGEASHADFEWKLAGKRETAFAEAGYFVLPLNVGGPQYRLQKLGAVVDPVRDIARGANTRLHCVDQWVDVTGEDGSGLAVFPLDTPLCSIGEPGIFQYDEAYVPEEPVLFFNLFNNQWGTNFPQWIGGDLAYRFRLQPHAGDWKAAGLEAAAEELRRPLIAARGEAAANRPLLREPLRDVRWLAVKTAESGEDAVVIRWMNATDERRETTLALNGDYAAVIRCSGVEREIAPLEVRDGRVTLAMRPYEIVTLKLCRS</sequence>
<feature type="domain" description="Glycoside hydrolase family 38 N-terminal" evidence="1">
    <location>
        <begin position="7"/>
        <end position="189"/>
    </location>
</feature>
<dbReference type="InterPro" id="IPR027291">
    <property type="entry name" value="Glyco_hydro_38_N_sf"/>
</dbReference>
<dbReference type="PANTHER" id="PTHR46017">
    <property type="entry name" value="ALPHA-MANNOSIDASE 2C1"/>
    <property type="match status" value="1"/>
</dbReference>
<dbReference type="PANTHER" id="PTHR46017:SF1">
    <property type="entry name" value="ALPHA-MANNOSIDASE 2C1"/>
    <property type="match status" value="1"/>
</dbReference>
<dbReference type="CDD" id="cd10791">
    <property type="entry name" value="GH38N_AMII_like_1"/>
    <property type="match status" value="1"/>
</dbReference>
<dbReference type="Pfam" id="PF16477">
    <property type="entry name" value="DUF5054"/>
    <property type="match status" value="2"/>
</dbReference>
<evidence type="ECO:0000259" key="2">
    <source>
        <dbReference type="Pfam" id="PF17677"/>
    </source>
</evidence>
<dbReference type="Pfam" id="PF17677">
    <property type="entry name" value="Glyco_hydro38C2"/>
    <property type="match status" value="1"/>
</dbReference>
<organism evidence="3 4">
    <name type="scientific">Paenibacillus glycinis</name>
    <dbReference type="NCBI Taxonomy" id="2697035"/>
    <lineage>
        <taxon>Bacteria</taxon>
        <taxon>Bacillati</taxon>
        <taxon>Bacillota</taxon>
        <taxon>Bacilli</taxon>
        <taxon>Bacillales</taxon>
        <taxon>Paenibacillaceae</taxon>
        <taxon>Paenibacillus</taxon>
    </lineage>
</organism>
<dbReference type="SUPFAM" id="SSF88713">
    <property type="entry name" value="Glycoside hydrolase/deacetylase"/>
    <property type="match status" value="1"/>
</dbReference>
<dbReference type="SUPFAM" id="SSF74650">
    <property type="entry name" value="Galactose mutarotase-like"/>
    <property type="match status" value="2"/>
</dbReference>
<keyword evidence="4" id="KW-1185">Reference proteome</keyword>
<feature type="domain" description="Glycosyl hydrolases family 38 C-terminal" evidence="2">
    <location>
        <begin position="787"/>
        <end position="859"/>
    </location>
</feature>
<gene>
    <name evidence="3" type="ORF">GT019_15455</name>
</gene>
<evidence type="ECO:0000313" key="4">
    <source>
        <dbReference type="Proteomes" id="UP000665561"/>
    </source>
</evidence>
<dbReference type="InterPro" id="IPR011013">
    <property type="entry name" value="Gal_mutarotase_sf_dom"/>
</dbReference>
<dbReference type="EMBL" id="JAAAMV010000011">
    <property type="protein sequence ID" value="NBD25280.1"/>
    <property type="molecule type" value="Genomic_DNA"/>
</dbReference>
<dbReference type="InterPro" id="IPR011330">
    <property type="entry name" value="Glyco_hydro/deAcase_b/a-brl"/>
</dbReference>
<dbReference type="Pfam" id="PF01074">
    <property type="entry name" value="Glyco_hydro_38N"/>
    <property type="match status" value="1"/>
</dbReference>
<protein>
    <submittedName>
        <fullName evidence="3">DUF5054 domain-containing protein</fullName>
    </submittedName>
</protein>